<evidence type="ECO:0000256" key="7">
    <source>
        <dbReference type="ARBA" id="ARBA00022842"/>
    </source>
</evidence>
<dbReference type="GO" id="GO:0008716">
    <property type="term" value="F:D-alanine-D-alanine ligase activity"/>
    <property type="evidence" value="ECO:0007669"/>
    <property type="project" value="UniProtKB-UniRule"/>
</dbReference>
<comment type="subcellular location">
    <subcellularLocation>
        <location evidence="12">Cytoplasm</location>
    </subcellularLocation>
</comment>
<keyword evidence="3 12" id="KW-0436">Ligase</keyword>
<reference evidence="18 19" key="1">
    <citation type="submission" date="2016-10" db="EMBL/GenBank/DDBJ databases">
        <authorList>
            <person name="de Groot N.N."/>
        </authorList>
    </citation>
    <scope>NUCLEOTIDE SEQUENCE [LARGE SCALE GENOMIC DNA]</scope>
    <source>
        <strain evidence="18 19">CGMCC 4.3510</strain>
    </source>
</reference>
<evidence type="ECO:0000313" key="19">
    <source>
        <dbReference type="Proteomes" id="UP000199323"/>
    </source>
</evidence>
<keyword evidence="6 16" id="KW-0067">ATP-binding</keyword>
<evidence type="ECO:0000256" key="16">
    <source>
        <dbReference type="PROSITE-ProRule" id="PRU00409"/>
    </source>
</evidence>
<evidence type="ECO:0000256" key="10">
    <source>
        <dbReference type="ARBA" id="ARBA00023211"/>
    </source>
</evidence>
<dbReference type="STRING" id="380248.SAMN05216251_11530"/>
<dbReference type="OrthoDB" id="9813261at2"/>
<evidence type="ECO:0000256" key="12">
    <source>
        <dbReference type="HAMAP-Rule" id="MF_00047"/>
    </source>
</evidence>
<comment type="catalytic activity">
    <reaction evidence="12">
        <text>2 D-alanine + ATP = D-alanyl-D-alanine + ADP + phosphate + H(+)</text>
        <dbReference type="Rhea" id="RHEA:11224"/>
        <dbReference type="ChEBI" id="CHEBI:15378"/>
        <dbReference type="ChEBI" id="CHEBI:30616"/>
        <dbReference type="ChEBI" id="CHEBI:43474"/>
        <dbReference type="ChEBI" id="CHEBI:57416"/>
        <dbReference type="ChEBI" id="CHEBI:57822"/>
        <dbReference type="ChEBI" id="CHEBI:456216"/>
        <dbReference type="EC" id="6.3.2.4"/>
    </reaction>
</comment>
<comment type="similarity">
    <text evidence="2 12">Belongs to the D-alanine--D-alanine ligase family.</text>
</comment>
<evidence type="ECO:0000256" key="11">
    <source>
        <dbReference type="ARBA" id="ARBA00023316"/>
    </source>
</evidence>
<dbReference type="NCBIfam" id="TIGR01205">
    <property type="entry name" value="D_ala_D_alaTIGR"/>
    <property type="match status" value="1"/>
</dbReference>
<accession>A0A1I2IVE3</accession>
<dbReference type="PANTHER" id="PTHR23132">
    <property type="entry name" value="D-ALANINE--D-ALANINE LIGASE"/>
    <property type="match status" value="1"/>
</dbReference>
<feature type="binding site" evidence="15">
    <location>
        <position position="304"/>
    </location>
    <ligand>
        <name>Mg(2+)</name>
        <dbReference type="ChEBI" id="CHEBI:18420"/>
        <label>1</label>
    </ligand>
</feature>
<feature type="active site" evidence="13">
    <location>
        <position position="328"/>
    </location>
</feature>
<dbReference type="GO" id="GO:0071555">
    <property type="term" value="P:cell wall organization"/>
    <property type="evidence" value="ECO:0007669"/>
    <property type="project" value="UniProtKB-KW"/>
</dbReference>
<dbReference type="GO" id="GO:0009252">
    <property type="term" value="P:peptidoglycan biosynthetic process"/>
    <property type="evidence" value="ECO:0007669"/>
    <property type="project" value="UniProtKB-UniRule"/>
</dbReference>
<feature type="active site" evidence="13">
    <location>
        <position position="189"/>
    </location>
</feature>
<dbReference type="InterPro" id="IPR011095">
    <property type="entry name" value="Dala_Dala_lig_C"/>
</dbReference>
<dbReference type="RefSeq" id="WP_093715668.1">
    <property type="nucleotide sequence ID" value="NZ_FONG01000015.1"/>
</dbReference>
<dbReference type="UniPathway" id="UPA00219"/>
<keyword evidence="11 12" id="KW-0961">Cell wall biogenesis/degradation</keyword>
<evidence type="ECO:0000256" key="5">
    <source>
        <dbReference type="ARBA" id="ARBA00022741"/>
    </source>
</evidence>
<proteinExistence type="inferred from homology"/>
<evidence type="ECO:0000256" key="9">
    <source>
        <dbReference type="ARBA" id="ARBA00022984"/>
    </source>
</evidence>
<feature type="binding site" evidence="15">
    <location>
        <position position="319"/>
    </location>
    <ligand>
        <name>Mg(2+)</name>
        <dbReference type="ChEBI" id="CHEBI:18420"/>
        <label>2</label>
    </ligand>
</feature>
<dbReference type="GO" id="GO:0005829">
    <property type="term" value="C:cytosol"/>
    <property type="evidence" value="ECO:0007669"/>
    <property type="project" value="TreeGrafter"/>
</dbReference>
<dbReference type="Gene3D" id="3.30.470.20">
    <property type="entry name" value="ATP-grasp fold, B domain"/>
    <property type="match status" value="1"/>
</dbReference>
<dbReference type="PROSITE" id="PS00844">
    <property type="entry name" value="DALA_DALA_LIGASE_2"/>
    <property type="match status" value="1"/>
</dbReference>
<dbReference type="Proteomes" id="UP000199323">
    <property type="component" value="Unassembled WGS sequence"/>
</dbReference>
<dbReference type="InterPro" id="IPR005905">
    <property type="entry name" value="D_ala_D_ala"/>
</dbReference>
<sequence length="358" mass="37793">MTDTTGKLKLGILFGGACEEHAVSVKSAREVAASLDTTKYEPYWIGITKDGAWRLCDGPRPDWETTGSRPALLSPDRAVRGLLVLEQGRYGTVGLDAVLPVLHGRFGEDGAIQGLLELSGIPYAGCDIQSSALCMDKSLAYAVVAAAGIATPDFRTVTAASDALDDGSEGLGAGRLTYPVFVKPARSGSSFGVSKVTREEDLAGAVREARRYDSKVLIEGAVAGSEVGCAVLGVDPDLITGEVDHIALSHGFFRIHQEDAPETGSENSTPIVPADIPAQARALVQETAKAVYRALGCRGLARVDMFLTEDGRVVLNEVNTLPGLTSYSRYPRMMAAAGMPLGDVLDRIITLTLAGKDR</sequence>
<dbReference type="GO" id="GO:0046872">
    <property type="term" value="F:metal ion binding"/>
    <property type="evidence" value="ECO:0007669"/>
    <property type="project" value="UniProtKB-KW"/>
</dbReference>
<evidence type="ECO:0000256" key="15">
    <source>
        <dbReference type="PIRSR" id="PIRSR039102-3"/>
    </source>
</evidence>
<dbReference type="EC" id="6.3.2.4" evidence="12"/>
<dbReference type="PROSITE" id="PS50975">
    <property type="entry name" value="ATP_GRASP"/>
    <property type="match status" value="1"/>
</dbReference>
<dbReference type="GO" id="GO:0008360">
    <property type="term" value="P:regulation of cell shape"/>
    <property type="evidence" value="ECO:0007669"/>
    <property type="project" value="UniProtKB-KW"/>
</dbReference>
<dbReference type="EMBL" id="FONG01000015">
    <property type="protein sequence ID" value="SFF46452.1"/>
    <property type="molecule type" value="Genomic_DNA"/>
</dbReference>
<dbReference type="InterPro" id="IPR016185">
    <property type="entry name" value="PreATP-grasp_dom_sf"/>
</dbReference>
<comment type="cofactor">
    <cofactor evidence="1">
        <name>Mn(2+)</name>
        <dbReference type="ChEBI" id="CHEBI:29035"/>
    </cofactor>
</comment>
<gene>
    <name evidence="12" type="primary">ddl</name>
    <name evidence="18" type="ORF">SAMN05216251_11530</name>
</gene>
<feature type="active site" evidence="13">
    <location>
        <position position="20"/>
    </location>
</feature>
<dbReference type="NCBIfam" id="NF000206">
    <property type="entry name" value="D_ala_D_lac"/>
    <property type="match status" value="1"/>
</dbReference>
<evidence type="ECO:0000313" key="18">
    <source>
        <dbReference type="EMBL" id="SFF46452.1"/>
    </source>
</evidence>
<keyword evidence="9 12" id="KW-0573">Peptidoglycan synthesis</keyword>
<keyword evidence="5 14" id="KW-0547">Nucleotide-binding</keyword>
<feature type="binding site" evidence="14">
    <location>
        <begin position="316"/>
        <end position="317"/>
    </location>
    <ligand>
        <name>ATP</name>
        <dbReference type="ChEBI" id="CHEBI:30616"/>
    </ligand>
</feature>
<dbReference type="SUPFAM" id="SSF52440">
    <property type="entry name" value="PreATP-grasp domain"/>
    <property type="match status" value="1"/>
</dbReference>
<name>A0A1I2IVE3_9ACTN</name>
<evidence type="ECO:0000259" key="17">
    <source>
        <dbReference type="PROSITE" id="PS50975"/>
    </source>
</evidence>
<dbReference type="Pfam" id="PF07478">
    <property type="entry name" value="Dala_Dala_lig_C"/>
    <property type="match status" value="1"/>
</dbReference>
<keyword evidence="19" id="KW-1185">Reference proteome</keyword>
<feature type="binding site" evidence="15">
    <location>
        <position position="317"/>
    </location>
    <ligand>
        <name>Mg(2+)</name>
        <dbReference type="ChEBI" id="CHEBI:18420"/>
        <label>2</label>
    </ligand>
</feature>
<dbReference type="Gene3D" id="3.30.1490.20">
    <property type="entry name" value="ATP-grasp fold, A domain"/>
    <property type="match status" value="1"/>
</dbReference>
<dbReference type="PANTHER" id="PTHR23132:SF25">
    <property type="entry name" value="D-ALANINE--D-ALANINE LIGASE A"/>
    <property type="match status" value="1"/>
</dbReference>
<evidence type="ECO:0000256" key="3">
    <source>
        <dbReference type="ARBA" id="ARBA00022598"/>
    </source>
</evidence>
<evidence type="ECO:0000256" key="14">
    <source>
        <dbReference type="PIRSR" id="PIRSR039102-2"/>
    </source>
</evidence>
<dbReference type="PROSITE" id="PS00843">
    <property type="entry name" value="DALA_DALA_LIGASE_1"/>
    <property type="match status" value="1"/>
</dbReference>
<dbReference type="AlphaFoldDB" id="A0A1I2IVE3"/>
<dbReference type="InterPro" id="IPR011761">
    <property type="entry name" value="ATP-grasp"/>
</dbReference>
<comment type="cofactor">
    <cofactor evidence="15">
        <name>Mg(2+)</name>
        <dbReference type="ChEBI" id="CHEBI:18420"/>
    </cofactor>
    <cofactor evidence="15">
        <name>Mn(2+)</name>
        <dbReference type="ChEBI" id="CHEBI:29035"/>
    </cofactor>
    <text evidence="15">Binds 2 magnesium or manganese ions per subunit.</text>
</comment>
<dbReference type="HAMAP" id="MF_00047">
    <property type="entry name" value="Dala_Dala_lig"/>
    <property type="match status" value="1"/>
</dbReference>
<keyword evidence="10 15" id="KW-0464">Manganese</keyword>
<dbReference type="GO" id="GO:0005524">
    <property type="term" value="F:ATP binding"/>
    <property type="evidence" value="ECO:0007669"/>
    <property type="project" value="UniProtKB-UniRule"/>
</dbReference>
<feature type="domain" description="ATP-grasp" evidence="17">
    <location>
        <begin position="141"/>
        <end position="350"/>
    </location>
</feature>
<dbReference type="InterPro" id="IPR000291">
    <property type="entry name" value="D-Ala_lig_Van_CS"/>
</dbReference>
<dbReference type="Pfam" id="PF01820">
    <property type="entry name" value="Dala_Dala_lig_N"/>
    <property type="match status" value="1"/>
</dbReference>
<evidence type="ECO:0000256" key="8">
    <source>
        <dbReference type="ARBA" id="ARBA00022960"/>
    </source>
</evidence>
<evidence type="ECO:0000256" key="6">
    <source>
        <dbReference type="ARBA" id="ARBA00022840"/>
    </source>
</evidence>
<protein>
    <recommendedName>
        <fullName evidence="12">D-alanine--D-alanine ligase</fullName>
        <ecNumber evidence="12">6.3.2.4</ecNumber>
    </recommendedName>
    <alternativeName>
        <fullName evidence="12">D-Ala-D-Ala ligase</fullName>
    </alternativeName>
    <alternativeName>
        <fullName evidence="12">D-alanylalanine synthetase</fullName>
    </alternativeName>
</protein>
<feature type="binding site" evidence="15">
    <location>
        <position position="317"/>
    </location>
    <ligand>
        <name>Mg(2+)</name>
        <dbReference type="ChEBI" id="CHEBI:18420"/>
        <label>1</label>
    </ligand>
</feature>
<evidence type="ECO:0000256" key="4">
    <source>
        <dbReference type="ARBA" id="ARBA00022723"/>
    </source>
</evidence>
<comment type="function">
    <text evidence="12">Cell wall formation.</text>
</comment>
<keyword evidence="12" id="KW-0963">Cytoplasm</keyword>
<feature type="binding site" evidence="14">
    <location>
        <begin position="219"/>
        <end position="226"/>
    </location>
    <ligand>
        <name>ATP</name>
        <dbReference type="ChEBI" id="CHEBI:30616"/>
    </ligand>
</feature>
<feature type="binding site" evidence="14">
    <location>
        <begin position="189"/>
        <end position="190"/>
    </location>
    <ligand>
        <name>ATP</name>
        <dbReference type="ChEBI" id="CHEBI:30616"/>
    </ligand>
</feature>
<evidence type="ECO:0000256" key="13">
    <source>
        <dbReference type="PIRSR" id="PIRSR039102-1"/>
    </source>
</evidence>
<comment type="pathway">
    <text evidence="12">Cell wall biogenesis; peptidoglycan biosynthesis.</text>
</comment>
<evidence type="ECO:0000256" key="2">
    <source>
        <dbReference type="ARBA" id="ARBA00010871"/>
    </source>
</evidence>
<feature type="binding site" evidence="14">
    <location>
        <position position="137"/>
    </location>
    <ligand>
        <name>ATP</name>
        <dbReference type="ChEBI" id="CHEBI:30616"/>
    </ligand>
</feature>
<dbReference type="PIRSF" id="PIRSF039102">
    <property type="entry name" value="Ddl/VanB"/>
    <property type="match status" value="1"/>
</dbReference>
<keyword evidence="4 15" id="KW-0479">Metal-binding</keyword>
<dbReference type="SUPFAM" id="SSF56059">
    <property type="entry name" value="Glutathione synthetase ATP-binding domain-like"/>
    <property type="match status" value="1"/>
</dbReference>
<evidence type="ECO:0000256" key="1">
    <source>
        <dbReference type="ARBA" id="ARBA00001936"/>
    </source>
</evidence>
<organism evidence="18 19">
    <name type="scientific">Actinacidiphila alni</name>
    <dbReference type="NCBI Taxonomy" id="380248"/>
    <lineage>
        <taxon>Bacteria</taxon>
        <taxon>Bacillati</taxon>
        <taxon>Actinomycetota</taxon>
        <taxon>Actinomycetes</taxon>
        <taxon>Kitasatosporales</taxon>
        <taxon>Streptomycetaceae</taxon>
        <taxon>Actinacidiphila</taxon>
    </lineage>
</organism>
<dbReference type="InterPro" id="IPR011127">
    <property type="entry name" value="Dala_Dala_lig_N"/>
</dbReference>
<dbReference type="Gene3D" id="3.40.50.20">
    <property type="match status" value="1"/>
</dbReference>
<dbReference type="NCBIfam" id="NF002528">
    <property type="entry name" value="PRK01966.1-4"/>
    <property type="match status" value="1"/>
</dbReference>
<dbReference type="InterPro" id="IPR058165">
    <property type="entry name" value="VanA-like"/>
</dbReference>
<dbReference type="InterPro" id="IPR013815">
    <property type="entry name" value="ATP_grasp_subdomain_1"/>
</dbReference>
<feature type="binding site" evidence="14">
    <location>
        <begin position="181"/>
        <end position="183"/>
    </location>
    <ligand>
        <name>ATP</name>
        <dbReference type="ChEBI" id="CHEBI:30616"/>
    </ligand>
</feature>
<keyword evidence="7 15" id="KW-0460">Magnesium</keyword>
<keyword evidence="8 12" id="KW-0133">Cell shape</keyword>